<evidence type="ECO:0000313" key="2">
    <source>
        <dbReference type="Proteomes" id="UP000307562"/>
    </source>
</evidence>
<accession>A0A4P9TJF2</accession>
<gene>
    <name evidence="1" type="ORF">FGF80_16835</name>
</gene>
<dbReference type="AlphaFoldDB" id="A0A4P9TJF2"/>
<dbReference type="KEGG" id="npl:FGF80_16835"/>
<organism evidence="1 2">
    <name type="scientific">Natrinema pallidum</name>
    <dbReference type="NCBI Taxonomy" id="69527"/>
    <lineage>
        <taxon>Archaea</taxon>
        <taxon>Methanobacteriati</taxon>
        <taxon>Methanobacteriota</taxon>
        <taxon>Stenosarchaea group</taxon>
        <taxon>Halobacteria</taxon>
        <taxon>Halobacteriales</taxon>
        <taxon>Natrialbaceae</taxon>
        <taxon>Natrinema</taxon>
    </lineage>
</organism>
<sequence>MARTRALLTERDRELLASAEGGNRRYQSISEIRSRINEELSTDVKVLKENHPELLDELREVVCDED</sequence>
<protein>
    <submittedName>
        <fullName evidence="1">Uncharacterized protein</fullName>
    </submittedName>
</protein>
<dbReference type="EMBL" id="CP040637">
    <property type="protein sequence ID" value="QCW05043.1"/>
    <property type="molecule type" value="Genomic_DNA"/>
</dbReference>
<dbReference type="Proteomes" id="UP000307562">
    <property type="component" value="Chromosome"/>
</dbReference>
<reference evidence="2" key="1">
    <citation type="submission" date="2019-05" db="EMBL/GenBank/DDBJ databases">
        <title>Complete Genome Sequence and Methylation Pattern of the Halophilic Archaeon Natrinema pallidum BOL6-1.</title>
        <authorList>
            <person name="DasSarma P."/>
            <person name="DasSarma B.P."/>
            <person name="DasSarma S.L."/>
            <person name="Martinez F.L."/>
            <person name="Guzman D."/>
            <person name="Roberts R.J."/>
            <person name="DasSarma S."/>
        </authorList>
    </citation>
    <scope>NUCLEOTIDE SEQUENCE [LARGE SCALE GENOMIC DNA]</scope>
    <source>
        <strain evidence="2">BOL6-1</strain>
    </source>
</reference>
<name>A0A4P9TJF2_9EURY</name>
<proteinExistence type="predicted"/>
<keyword evidence="2" id="KW-1185">Reference proteome</keyword>
<evidence type="ECO:0000313" key="1">
    <source>
        <dbReference type="EMBL" id="QCW05043.1"/>
    </source>
</evidence>